<name>A0AAV7XBS6_9NEOP</name>
<accession>A0AAV7XBS6</accession>
<organism evidence="3 4">
    <name type="scientific">Megalurothrips usitatus</name>
    <name type="common">bean blossom thrips</name>
    <dbReference type="NCBI Taxonomy" id="439358"/>
    <lineage>
        <taxon>Eukaryota</taxon>
        <taxon>Metazoa</taxon>
        <taxon>Ecdysozoa</taxon>
        <taxon>Arthropoda</taxon>
        <taxon>Hexapoda</taxon>
        <taxon>Insecta</taxon>
        <taxon>Pterygota</taxon>
        <taxon>Neoptera</taxon>
        <taxon>Paraneoptera</taxon>
        <taxon>Thysanoptera</taxon>
        <taxon>Terebrantia</taxon>
        <taxon>Thripoidea</taxon>
        <taxon>Thripidae</taxon>
        <taxon>Megalurothrips</taxon>
    </lineage>
</organism>
<dbReference type="AlphaFoldDB" id="A0AAV7XBS6"/>
<comment type="caution">
    <text evidence="3">The sequence shown here is derived from an EMBL/GenBank/DDBJ whole genome shotgun (WGS) entry which is preliminary data.</text>
</comment>
<dbReference type="Proteomes" id="UP001075354">
    <property type="component" value="Chromosome 10"/>
</dbReference>
<gene>
    <name evidence="3" type="ORF">ONE63_001005</name>
</gene>
<evidence type="ECO:0000313" key="3">
    <source>
        <dbReference type="EMBL" id="KAJ1523112.1"/>
    </source>
</evidence>
<reference evidence="3" key="1">
    <citation type="submission" date="2022-12" db="EMBL/GenBank/DDBJ databases">
        <title>Chromosome-level genome assembly of the bean flower thrips Megalurothrips usitatus.</title>
        <authorList>
            <person name="Ma L."/>
            <person name="Liu Q."/>
            <person name="Li H."/>
            <person name="Cai W."/>
        </authorList>
    </citation>
    <scope>NUCLEOTIDE SEQUENCE</scope>
    <source>
        <strain evidence="3">Cailab_2022a</strain>
    </source>
</reference>
<dbReference type="InterPro" id="IPR057191">
    <property type="entry name" value="DUF7869"/>
</dbReference>
<proteinExistence type="predicted"/>
<protein>
    <recommendedName>
        <fullName evidence="2">DUF7869 domain-containing protein</fullName>
    </recommendedName>
</protein>
<evidence type="ECO:0000313" key="4">
    <source>
        <dbReference type="Proteomes" id="UP001075354"/>
    </source>
</evidence>
<feature type="region of interest" description="Disordered" evidence="1">
    <location>
        <begin position="1"/>
        <end position="23"/>
    </location>
</feature>
<evidence type="ECO:0000256" key="1">
    <source>
        <dbReference type="SAM" id="MobiDB-lite"/>
    </source>
</evidence>
<dbReference type="EMBL" id="JAPTSV010000010">
    <property type="protein sequence ID" value="KAJ1523112.1"/>
    <property type="molecule type" value="Genomic_DNA"/>
</dbReference>
<sequence length="471" mass="54077">MERQSGAGAVPKDQRGKHEPKHKLPAAVREEVKAHINSFPRYISHYSRRHTTQLYLGKELNLNKLFELYIEIGASKVSLSTYSNIFKEFTPRLKFKSPQLDTCTTCNTIENMISSASTPEESATLKQEKEIHVGVADFAYECKRSDKLLAKNSKQTVPTIVFDLQQVMQCPQLTSGNVYYLRQLSVYNLTVYVTETNMAYNFIWHETQGKRGADEIASCIVTFFHEFLPPSVKHVIMYSDTCSGQNKNSHMCGALAMVVQQHPTLGTIDQKFLVSGHTHLECDQAHHQIESKKKHTSVALHHPSKFFDMVREVGPAKKKFTVREVTQPDLLDFNPVLLRDGPLVRKVDTEGQPFLFGDAQWFRFEKKDPSAILYKRTLYKEEPFVSLNWKRNKKSSSLPNMCATRKYFSPCPITKEKKKDILKLLPQIDPMYWAFSQDLVTDQLAVDEDPDLLPDYDVAEELIRQDEMEND</sequence>
<dbReference type="PANTHER" id="PTHR10773:SF19">
    <property type="match status" value="1"/>
</dbReference>
<evidence type="ECO:0000259" key="2">
    <source>
        <dbReference type="Pfam" id="PF25273"/>
    </source>
</evidence>
<dbReference type="Pfam" id="PF25273">
    <property type="entry name" value="DUF7869"/>
    <property type="match status" value="1"/>
</dbReference>
<keyword evidence="4" id="KW-1185">Reference proteome</keyword>
<feature type="domain" description="DUF7869" evidence="2">
    <location>
        <begin position="194"/>
        <end position="298"/>
    </location>
</feature>
<dbReference type="PANTHER" id="PTHR10773">
    <property type="entry name" value="DNA-DIRECTED RNA POLYMERASES I, II, AND III SUBUNIT RPABC2"/>
    <property type="match status" value="1"/>
</dbReference>